<evidence type="ECO:0000256" key="5">
    <source>
        <dbReference type="SAM" id="Phobius"/>
    </source>
</evidence>
<evidence type="ECO:0000256" key="2">
    <source>
        <dbReference type="ARBA" id="ARBA00022692"/>
    </source>
</evidence>
<name>A0A2H1I294_9MICO</name>
<proteinExistence type="predicted"/>
<feature type="transmembrane region" description="Helical" evidence="5">
    <location>
        <begin position="354"/>
        <end position="378"/>
    </location>
</feature>
<dbReference type="EMBL" id="FXZC01000002">
    <property type="protein sequence ID" value="SMX69339.1"/>
    <property type="molecule type" value="Genomic_DNA"/>
</dbReference>
<keyword evidence="2 5" id="KW-0812">Transmembrane</keyword>
<dbReference type="PANTHER" id="PTHR23508">
    <property type="entry name" value="CARBOXYLIC ACID TRANSPORTER PROTEIN HOMOLOG"/>
    <property type="match status" value="1"/>
</dbReference>
<feature type="transmembrane region" description="Helical" evidence="5">
    <location>
        <begin position="94"/>
        <end position="117"/>
    </location>
</feature>
<dbReference type="Pfam" id="PF07690">
    <property type="entry name" value="MFS_1"/>
    <property type="match status" value="1"/>
</dbReference>
<feature type="transmembrane region" description="Helical" evidence="5">
    <location>
        <begin position="182"/>
        <end position="201"/>
    </location>
</feature>
<dbReference type="AlphaFoldDB" id="A0A2H1I294"/>
<dbReference type="GO" id="GO:0046943">
    <property type="term" value="F:carboxylic acid transmembrane transporter activity"/>
    <property type="evidence" value="ECO:0007669"/>
    <property type="project" value="TreeGrafter"/>
</dbReference>
<evidence type="ECO:0000256" key="3">
    <source>
        <dbReference type="ARBA" id="ARBA00022989"/>
    </source>
</evidence>
<gene>
    <name evidence="7" type="ORF">BC102111_00731</name>
</gene>
<dbReference type="SUPFAM" id="SSF103473">
    <property type="entry name" value="MFS general substrate transporter"/>
    <property type="match status" value="1"/>
</dbReference>
<feature type="transmembrane region" description="Helical" evidence="5">
    <location>
        <begin position="152"/>
        <end position="176"/>
    </location>
</feature>
<dbReference type="Proteomes" id="UP000234333">
    <property type="component" value="Unassembled WGS sequence"/>
</dbReference>
<sequence>MSNPTGHSRPDAPTSTTTAKVVPTMAILVAWLLVVSDGYDLIVFGTVQTSLIETTGWGLTNASIGTLGSLAFVGMMIGALAGGRLGDRFGQKRTVIVCTILFTCLNALCGAVDSPILFGILRFLAGVGLGGLLPSSNALVAGLVAPRWRATVATIMMSGVPVGGVLAALTGLIVIPTLGWRWMFFLTLVSLLIIPFALKYLPTRGQEEGRLESARKETSTLFTGGYAMISALFAVSALAVLFVWFGLGTWLPRLLETQGYDLGSALTFTLSLNLGAVIGSILTAWAGTRFGALAAASVATALTGIAMVIMISDQLPTLVTYLLLVVAGIGTHGSLCLIIGAINNTYPAAIRGTALGWALGVGRLGAVLAPQTGGLLIGTAAGVAAVYSAFAGGALFAACVMVILIVVIRRAALPTVAANADDRTSAAPAASQP</sequence>
<keyword evidence="3 5" id="KW-1133">Transmembrane helix</keyword>
<keyword evidence="4 5" id="KW-0472">Membrane</keyword>
<feature type="transmembrane region" description="Helical" evidence="5">
    <location>
        <begin position="384"/>
        <end position="408"/>
    </location>
</feature>
<feature type="transmembrane region" description="Helical" evidence="5">
    <location>
        <begin position="265"/>
        <end position="285"/>
    </location>
</feature>
<evidence type="ECO:0000256" key="1">
    <source>
        <dbReference type="ARBA" id="ARBA00004651"/>
    </source>
</evidence>
<evidence type="ECO:0000313" key="8">
    <source>
        <dbReference type="Proteomes" id="UP000234333"/>
    </source>
</evidence>
<dbReference type="GeneID" id="99773254"/>
<comment type="subcellular location">
    <subcellularLocation>
        <location evidence="1">Cell membrane</location>
        <topology evidence="1">Multi-pass membrane protein</topology>
    </subcellularLocation>
</comment>
<dbReference type="PROSITE" id="PS50850">
    <property type="entry name" value="MFS"/>
    <property type="match status" value="1"/>
</dbReference>
<feature type="transmembrane region" description="Helical" evidence="5">
    <location>
        <begin position="21"/>
        <end position="42"/>
    </location>
</feature>
<dbReference type="RefSeq" id="WP_101623632.1">
    <property type="nucleotide sequence ID" value="NZ_FXZC01000002.1"/>
</dbReference>
<organism evidence="7 8">
    <name type="scientific">Brevibacterium casei CIP 102111</name>
    <dbReference type="NCBI Taxonomy" id="1255625"/>
    <lineage>
        <taxon>Bacteria</taxon>
        <taxon>Bacillati</taxon>
        <taxon>Actinomycetota</taxon>
        <taxon>Actinomycetes</taxon>
        <taxon>Micrococcales</taxon>
        <taxon>Brevibacteriaceae</taxon>
        <taxon>Brevibacterium</taxon>
    </lineage>
</organism>
<feature type="transmembrane region" description="Helical" evidence="5">
    <location>
        <begin position="221"/>
        <end position="245"/>
    </location>
</feature>
<dbReference type="InterPro" id="IPR020846">
    <property type="entry name" value="MFS_dom"/>
</dbReference>
<feature type="transmembrane region" description="Helical" evidence="5">
    <location>
        <begin position="62"/>
        <end position="82"/>
    </location>
</feature>
<feature type="transmembrane region" description="Helical" evidence="5">
    <location>
        <begin position="318"/>
        <end position="342"/>
    </location>
</feature>
<feature type="transmembrane region" description="Helical" evidence="5">
    <location>
        <begin position="123"/>
        <end position="145"/>
    </location>
</feature>
<dbReference type="PANTHER" id="PTHR23508:SF10">
    <property type="entry name" value="CARBOXYLIC ACID TRANSPORTER PROTEIN HOMOLOG"/>
    <property type="match status" value="1"/>
</dbReference>
<dbReference type="Gene3D" id="1.20.1250.20">
    <property type="entry name" value="MFS general substrate transporter like domains"/>
    <property type="match status" value="1"/>
</dbReference>
<feature type="domain" description="Major facilitator superfamily (MFS) profile" evidence="6">
    <location>
        <begin position="26"/>
        <end position="411"/>
    </location>
</feature>
<evidence type="ECO:0000259" key="6">
    <source>
        <dbReference type="PROSITE" id="PS50850"/>
    </source>
</evidence>
<reference evidence="7 8" key="1">
    <citation type="submission" date="2017-03" db="EMBL/GenBank/DDBJ databases">
        <authorList>
            <person name="Afonso C.L."/>
            <person name="Miller P.J."/>
            <person name="Scott M.A."/>
            <person name="Spackman E."/>
            <person name="Goraichik I."/>
            <person name="Dimitrov K.M."/>
            <person name="Suarez D.L."/>
            <person name="Swayne D.E."/>
        </authorList>
    </citation>
    <scope>NUCLEOTIDE SEQUENCE [LARGE SCALE GENOMIC DNA]</scope>
    <source>
        <strain evidence="7 8">CIP 102111</strain>
    </source>
</reference>
<dbReference type="GO" id="GO:0005886">
    <property type="term" value="C:plasma membrane"/>
    <property type="evidence" value="ECO:0007669"/>
    <property type="project" value="UniProtKB-SubCell"/>
</dbReference>
<feature type="transmembrane region" description="Helical" evidence="5">
    <location>
        <begin position="292"/>
        <end position="312"/>
    </location>
</feature>
<evidence type="ECO:0000313" key="7">
    <source>
        <dbReference type="EMBL" id="SMX69339.1"/>
    </source>
</evidence>
<dbReference type="InterPro" id="IPR036259">
    <property type="entry name" value="MFS_trans_sf"/>
</dbReference>
<protein>
    <submittedName>
        <fullName evidence="7">MFS transporter, AAHS family, benzoate transport protein</fullName>
    </submittedName>
</protein>
<dbReference type="InterPro" id="IPR011701">
    <property type="entry name" value="MFS"/>
</dbReference>
<accession>A0A2H1I294</accession>
<evidence type="ECO:0000256" key="4">
    <source>
        <dbReference type="ARBA" id="ARBA00023136"/>
    </source>
</evidence>